<organism evidence="1 2">
    <name type="scientific">Mycena pura</name>
    <dbReference type="NCBI Taxonomy" id="153505"/>
    <lineage>
        <taxon>Eukaryota</taxon>
        <taxon>Fungi</taxon>
        <taxon>Dikarya</taxon>
        <taxon>Basidiomycota</taxon>
        <taxon>Agaricomycotina</taxon>
        <taxon>Agaricomycetes</taxon>
        <taxon>Agaricomycetidae</taxon>
        <taxon>Agaricales</taxon>
        <taxon>Marasmiineae</taxon>
        <taxon>Mycenaceae</taxon>
        <taxon>Mycena</taxon>
    </lineage>
</organism>
<dbReference type="EMBL" id="JARJCW010000019">
    <property type="protein sequence ID" value="KAJ7214332.1"/>
    <property type="molecule type" value="Genomic_DNA"/>
</dbReference>
<proteinExistence type="predicted"/>
<dbReference type="Proteomes" id="UP001219525">
    <property type="component" value="Unassembled WGS sequence"/>
</dbReference>
<reference evidence="1" key="1">
    <citation type="submission" date="2023-03" db="EMBL/GenBank/DDBJ databases">
        <title>Massive genome expansion in bonnet fungi (Mycena s.s.) driven by repeated elements and novel gene families across ecological guilds.</title>
        <authorList>
            <consortium name="Lawrence Berkeley National Laboratory"/>
            <person name="Harder C.B."/>
            <person name="Miyauchi S."/>
            <person name="Viragh M."/>
            <person name="Kuo A."/>
            <person name="Thoen E."/>
            <person name="Andreopoulos B."/>
            <person name="Lu D."/>
            <person name="Skrede I."/>
            <person name="Drula E."/>
            <person name="Henrissat B."/>
            <person name="Morin E."/>
            <person name="Kohler A."/>
            <person name="Barry K."/>
            <person name="LaButti K."/>
            <person name="Morin E."/>
            <person name="Salamov A."/>
            <person name="Lipzen A."/>
            <person name="Mereny Z."/>
            <person name="Hegedus B."/>
            <person name="Baldrian P."/>
            <person name="Stursova M."/>
            <person name="Weitz H."/>
            <person name="Taylor A."/>
            <person name="Grigoriev I.V."/>
            <person name="Nagy L.G."/>
            <person name="Martin F."/>
            <person name="Kauserud H."/>
        </authorList>
    </citation>
    <scope>NUCLEOTIDE SEQUENCE</scope>
    <source>
        <strain evidence="1">9144</strain>
    </source>
</reference>
<keyword evidence="2" id="KW-1185">Reference proteome</keyword>
<evidence type="ECO:0000313" key="1">
    <source>
        <dbReference type="EMBL" id="KAJ7214332.1"/>
    </source>
</evidence>
<comment type="caution">
    <text evidence="1">The sequence shown here is derived from an EMBL/GenBank/DDBJ whole genome shotgun (WGS) entry which is preliminary data.</text>
</comment>
<evidence type="ECO:0000313" key="2">
    <source>
        <dbReference type="Proteomes" id="UP001219525"/>
    </source>
</evidence>
<sequence>MERRYVPADFAHVRRATLIECVKRQIDKWPTDRLGKFKNKANMDTMRSALLAEPFTTTKPLPSMPGLVAGPSNPTQPSQSTVRSGLAVGQQNSATLCEHRSLQLLIKDTRLTLETASSRVSQRVQISVVGYASGSWLASSRELFMALQASISAIQGPARLGVPDLRNEGYQVLFAIIDGPEDEIIYGENILPIPDSNVLQLFVSSVNSAPQLTQMPSSSSKTSSSKAMKDKPAIPLTDAEFKFLDDLVKRTPGCDAFRGKHNQRLVNLARVQFWRFAAGYCEKYHKTSWPAEIVDRSGTSRTVSKAAIETVLGLGQTALNEAIQMAQILSVYYDEGPHRSEEVVQMVETTAGTADKVDDSGAAAESDYDDGKVKELRRRLTRAKRAVRKKGKKSTVTVETHTKFVVDEDIDMRAPGLKALLTDATPDSVARTEGDIIDVDGHMDVDWNDEALWNDWIDAGHSTRTFGPI</sequence>
<protein>
    <submittedName>
        <fullName evidence="1">Uncharacterized protein</fullName>
    </submittedName>
</protein>
<dbReference type="AlphaFoldDB" id="A0AAD6YFJ5"/>
<accession>A0AAD6YFJ5</accession>
<gene>
    <name evidence="1" type="ORF">GGX14DRAFT_563147</name>
</gene>
<name>A0AAD6YFJ5_9AGAR</name>